<evidence type="ECO:0000313" key="8">
    <source>
        <dbReference type="Proteomes" id="UP000076405"/>
    </source>
</evidence>
<dbReference type="GO" id="GO:0005524">
    <property type="term" value="F:ATP binding"/>
    <property type="evidence" value="ECO:0007669"/>
    <property type="project" value="UniProtKB-KW"/>
</dbReference>
<evidence type="ECO:0000259" key="4">
    <source>
        <dbReference type="PROSITE" id="PS50893"/>
    </source>
</evidence>
<dbReference type="SMART" id="SM00382">
    <property type="entry name" value="AAA"/>
    <property type="match status" value="1"/>
</dbReference>
<dbReference type="Pfam" id="PF00005">
    <property type="entry name" value="ABC_tran"/>
    <property type="match status" value="1"/>
</dbReference>
<evidence type="ECO:0000313" key="7">
    <source>
        <dbReference type="Proteomes" id="UP000076244"/>
    </source>
</evidence>
<evidence type="ECO:0000256" key="1">
    <source>
        <dbReference type="ARBA" id="ARBA00022448"/>
    </source>
</evidence>
<organism evidence="5 8">
    <name type="scientific">Pediococcus damnosus</name>
    <dbReference type="NCBI Taxonomy" id="51663"/>
    <lineage>
        <taxon>Bacteria</taxon>
        <taxon>Bacillati</taxon>
        <taxon>Bacillota</taxon>
        <taxon>Bacilli</taxon>
        <taxon>Lactobacillales</taxon>
        <taxon>Lactobacillaceae</taxon>
        <taxon>Pediococcus</taxon>
    </lineage>
</organism>
<protein>
    <submittedName>
        <fullName evidence="5">ABC transporter, ATP-binding protein</fullName>
    </submittedName>
</protein>
<evidence type="ECO:0000256" key="3">
    <source>
        <dbReference type="ARBA" id="ARBA00022840"/>
    </source>
</evidence>
<dbReference type="Gene3D" id="3.40.50.300">
    <property type="entry name" value="P-loop containing nucleotide triphosphate hydrolases"/>
    <property type="match status" value="1"/>
</dbReference>
<proteinExistence type="predicted"/>
<dbReference type="Proteomes" id="UP000076244">
    <property type="component" value="Chromosome"/>
</dbReference>
<dbReference type="InterPro" id="IPR003593">
    <property type="entry name" value="AAA+_ATPase"/>
</dbReference>
<dbReference type="PANTHER" id="PTHR42939:SF1">
    <property type="entry name" value="ABC TRANSPORTER ATP-BINDING PROTEIN ALBC-RELATED"/>
    <property type="match status" value="1"/>
</dbReference>
<keyword evidence="2" id="KW-0547">Nucleotide-binding</keyword>
<feature type="domain" description="ABC transporter" evidence="4">
    <location>
        <begin position="4"/>
        <end position="215"/>
    </location>
</feature>
<dbReference type="RefSeq" id="WP_226997951.1">
    <property type="nucleotide sequence ID" value="NZ_BAAAXI010000163.1"/>
</dbReference>
<dbReference type="InterPro" id="IPR003439">
    <property type="entry name" value="ABC_transporter-like_ATP-bd"/>
</dbReference>
<dbReference type="GO" id="GO:0016887">
    <property type="term" value="F:ATP hydrolysis activity"/>
    <property type="evidence" value="ECO:0007669"/>
    <property type="project" value="InterPro"/>
</dbReference>
<sequence length="215" mass="23844">MDLIIARQLSRKLRNGTMLLQDINMSVEKGEILAVEGENGAGKTVLLKALLGLTPSSGDLIVDDRRFKLGDAYPIKAGILIENPSLINEFTAIRNLRLLATLLPQVTDDEVHTVLRSLNLDPTSRTLVKNFSLGMKEKLGIAQALLGHNPLIVLDEPTNALDDKSKMNLVLLVRNYRDLGSTFLIASHDQDFIKQVATRRIRMTEGHLNEKSQLV</sequence>
<accession>A0AAC9B265</accession>
<dbReference type="KEGG" id="pdm:ADU72_1229"/>
<dbReference type="EMBL" id="CP012288">
    <property type="protein sequence ID" value="AMV67162.1"/>
    <property type="molecule type" value="Genomic_DNA"/>
</dbReference>
<dbReference type="AlphaFoldDB" id="A0AAC9B265"/>
<dbReference type="InterPro" id="IPR051782">
    <property type="entry name" value="ABC_Transporter_VariousFunc"/>
</dbReference>
<dbReference type="PANTHER" id="PTHR42939">
    <property type="entry name" value="ABC TRANSPORTER ATP-BINDING PROTEIN ALBC-RELATED"/>
    <property type="match status" value="1"/>
</dbReference>
<name>A0AAC9B265_9LACO</name>
<reference evidence="7 8" key="1">
    <citation type="journal article" date="2016" name="PLoS ONE">
        <title>The Identification of Novel Diagnostic Marker Genes for the Detection of Beer Spoiling Pediococcus damnosus Strains Using the BlAst Diagnostic Gene findEr.</title>
        <authorList>
            <person name="Behr J."/>
            <person name="Geissler A.J."/>
            <person name="Schmid J."/>
            <person name="Zehe A."/>
            <person name="Vogel R.F."/>
        </authorList>
    </citation>
    <scope>NUCLEOTIDE SEQUENCE [LARGE SCALE GENOMIC DNA]</scope>
    <source>
        <strain evidence="5 8">TMW 2.1533</strain>
        <strain evidence="6 7">TMW 2.1535</strain>
    </source>
</reference>
<keyword evidence="3 5" id="KW-0067">ATP-binding</keyword>
<evidence type="ECO:0000313" key="6">
    <source>
        <dbReference type="EMBL" id="AMV67162.1"/>
    </source>
</evidence>
<evidence type="ECO:0000256" key="2">
    <source>
        <dbReference type="ARBA" id="ARBA00022741"/>
    </source>
</evidence>
<dbReference type="EMBL" id="CP012275">
    <property type="protein sequence ID" value="AMV62951.1"/>
    <property type="molecule type" value="Genomic_DNA"/>
</dbReference>
<dbReference type="PROSITE" id="PS50893">
    <property type="entry name" value="ABC_TRANSPORTER_2"/>
    <property type="match status" value="1"/>
</dbReference>
<evidence type="ECO:0000313" key="5">
    <source>
        <dbReference type="EMBL" id="AMV62951.1"/>
    </source>
</evidence>
<dbReference type="SUPFAM" id="SSF52540">
    <property type="entry name" value="P-loop containing nucleoside triphosphate hydrolases"/>
    <property type="match status" value="1"/>
</dbReference>
<keyword evidence="7" id="KW-1185">Reference proteome</keyword>
<dbReference type="InterPro" id="IPR027417">
    <property type="entry name" value="P-loop_NTPase"/>
</dbReference>
<dbReference type="Proteomes" id="UP000076405">
    <property type="component" value="Chromosome"/>
</dbReference>
<gene>
    <name evidence="5" type="ORF">ADU70_1467</name>
    <name evidence="6" type="ORF">ADU72_1229</name>
</gene>
<keyword evidence="1" id="KW-0813">Transport</keyword>